<evidence type="ECO:0000313" key="8">
    <source>
        <dbReference type="EMBL" id="KIC72168.1"/>
    </source>
</evidence>
<keyword evidence="3 7" id="KW-0812">Transmembrane</keyword>
<keyword evidence="4 7" id="KW-1133">Transmembrane helix</keyword>
<evidence type="ECO:0000256" key="5">
    <source>
        <dbReference type="ARBA" id="ARBA00023136"/>
    </source>
</evidence>
<dbReference type="PANTHER" id="PTHR34478">
    <property type="entry name" value="PROTEIN LEMA"/>
    <property type="match status" value="1"/>
</dbReference>
<name>A0A0C1HBK3_9BACT</name>
<evidence type="ECO:0000256" key="2">
    <source>
        <dbReference type="ARBA" id="ARBA00008854"/>
    </source>
</evidence>
<dbReference type="InterPro" id="IPR023353">
    <property type="entry name" value="LemA-like_dom_sf"/>
</dbReference>
<evidence type="ECO:0000313" key="9">
    <source>
        <dbReference type="Proteomes" id="UP000031465"/>
    </source>
</evidence>
<organism evidence="8 9">
    <name type="scientific">Candidatus Protochlamydia amoebophila</name>
    <dbReference type="NCBI Taxonomy" id="362787"/>
    <lineage>
        <taxon>Bacteria</taxon>
        <taxon>Pseudomonadati</taxon>
        <taxon>Chlamydiota</taxon>
        <taxon>Chlamydiia</taxon>
        <taxon>Parachlamydiales</taxon>
        <taxon>Parachlamydiaceae</taxon>
        <taxon>Candidatus Protochlamydia</taxon>
    </lineage>
</organism>
<dbReference type="AlphaFoldDB" id="A0A0C1HBK3"/>
<comment type="similarity">
    <text evidence="2">Belongs to the LemA family.</text>
</comment>
<feature type="transmembrane region" description="Helical" evidence="7">
    <location>
        <begin position="12"/>
        <end position="34"/>
    </location>
</feature>
<proteinExistence type="inferred from homology"/>
<evidence type="ECO:0000256" key="1">
    <source>
        <dbReference type="ARBA" id="ARBA00004167"/>
    </source>
</evidence>
<evidence type="ECO:0000256" key="6">
    <source>
        <dbReference type="SAM" id="Coils"/>
    </source>
</evidence>
<evidence type="ECO:0000256" key="4">
    <source>
        <dbReference type="ARBA" id="ARBA00022989"/>
    </source>
</evidence>
<dbReference type="PATRIC" id="fig|362787.3.peg.979"/>
<dbReference type="Proteomes" id="UP000031465">
    <property type="component" value="Unassembled WGS sequence"/>
</dbReference>
<evidence type="ECO:0000256" key="7">
    <source>
        <dbReference type="SAM" id="Phobius"/>
    </source>
</evidence>
<accession>A0A0C1HBK3</accession>
<dbReference type="Pfam" id="PF04011">
    <property type="entry name" value="LemA"/>
    <property type="match status" value="1"/>
</dbReference>
<gene>
    <name evidence="8" type="primary">lemA</name>
    <name evidence="8" type="ORF">DB44_CO00380</name>
</gene>
<dbReference type="GO" id="GO:0016020">
    <property type="term" value="C:membrane"/>
    <property type="evidence" value="ECO:0007669"/>
    <property type="project" value="UniProtKB-SubCell"/>
</dbReference>
<evidence type="ECO:0000256" key="3">
    <source>
        <dbReference type="ARBA" id="ARBA00022692"/>
    </source>
</evidence>
<keyword evidence="5 7" id="KW-0472">Membrane</keyword>
<sequence>MNEIDLERSFFMATSLLILLGIVIVVFLWGMGVYNTLVRLRNQVNNAWGQIDVQLQRRYDLIPNLVEAVKGYMSYEKNTLEAVISARNQAQAARGQITQSGGPTESSASAVKKLVTADAAVRGAVTNIMALAENYPQLKASENMQQLQEELSSTENKVAFARQAYNDNVMLYNTAQQEFPAVLFVTIFGHHSVELFQIDDQKAKLAPKISFD</sequence>
<dbReference type="InterPro" id="IPR007156">
    <property type="entry name" value="MamQ_LemA"/>
</dbReference>
<dbReference type="SUPFAM" id="SSF140478">
    <property type="entry name" value="LemA-like"/>
    <property type="match status" value="1"/>
</dbReference>
<keyword evidence="6" id="KW-0175">Coiled coil</keyword>
<dbReference type="PANTHER" id="PTHR34478:SF1">
    <property type="entry name" value="PROTEIN LEMA"/>
    <property type="match status" value="1"/>
</dbReference>
<dbReference type="EMBL" id="JSAN01000061">
    <property type="protein sequence ID" value="KIC72168.1"/>
    <property type="molecule type" value="Genomic_DNA"/>
</dbReference>
<feature type="coiled-coil region" evidence="6">
    <location>
        <begin position="137"/>
        <end position="164"/>
    </location>
</feature>
<comment type="caution">
    <text evidence="8">The sequence shown here is derived from an EMBL/GenBank/DDBJ whole genome shotgun (WGS) entry which is preliminary data.</text>
</comment>
<protein>
    <submittedName>
        <fullName evidence="8">Protein LemA</fullName>
    </submittedName>
</protein>
<reference evidence="8 9" key="1">
    <citation type="journal article" date="2014" name="Mol. Biol. Evol.">
        <title>Massive expansion of Ubiquitination-related gene families within the Chlamydiae.</title>
        <authorList>
            <person name="Domman D."/>
            <person name="Collingro A."/>
            <person name="Lagkouvardos I."/>
            <person name="Gehre L."/>
            <person name="Weinmaier T."/>
            <person name="Rattei T."/>
            <person name="Subtil A."/>
            <person name="Horn M."/>
        </authorList>
    </citation>
    <scope>NUCLEOTIDE SEQUENCE [LARGE SCALE GENOMIC DNA]</scope>
    <source>
        <strain evidence="8 9">EI2</strain>
    </source>
</reference>
<comment type="subcellular location">
    <subcellularLocation>
        <location evidence="1">Membrane</location>
        <topology evidence="1">Single-pass membrane protein</topology>
    </subcellularLocation>
</comment>
<dbReference type="Gene3D" id="1.20.1440.20">
    <property type="entry name" value="LemA-like domain"/>
    <property type="match status" value="1"/>
</dbReference>